<reference evidence="1 2" key="1">
    <citation type="submission" date="2019-05" db="EMBL/GenBank/DDBJ databases">
        <title>Mikania micrantha, genome provides insights into the molecular mechanism of rapid growth.</title>
        <authorList>
            <person name="Liu B."/>
        </authorList>
    </citation>
    <scope>NUCLEOTIDE SEQUENCE [LARGE SCALE GENOMIC DNA]</scope>
    <source>
        <strain evidence="1">NLD-2019</strain>
        <tissue evidence="1">Leaf</tissue>
    </source>
</reference>
<name>A0A5N6N2R8_9ASTR</name>
<comment type="caution">
    <text evidence="1">The sequence shown here is derived from an EMBL/GenBank/DDBJ whole genome shotgun (WGS) entry which is preliminary data.</text>
</comment>
<dbReference type="Pfam" id="PF05553">
    <property type="entry name" value="DUF761"/>
    <property type="match status" value="1"/>
</dbReference>
<dbReference type="OrthoDB" id="1913960at2759"/>
<dbReference type="InterPro" id="IPR008480">
    <property type="entry name" value="DUF761_pln"/>
</dbReference>
<dbReference type="EMBL" id="SZYD01000013">
    <property type="protein sequence ID" value="KAD4384212.1"/>
    <property type="molecule type" value="Genomic_DNA"/>
</dbReference>
<evidence type="ECO:0000313" key="2">
    <source>
        <dbReference type="Proteomes" id="UP000326396"/>
    </source>
</evidence>
<dbReference type="Proteomes" id="UP000326396">
    <property type="component" value="Linkage Group LG3"/>
</dbReference>
<dbReference type="AlphaFoldDB" id="A0A5N6N2R8"/>
<proteinExistence type="predicted"/>
<evidence type="ECO:0000313" key="1">
    <source>
        <dbReference type="EMBL" id="KAD4384212.1"/>
    </source>
</evidence>
<sequence length="112" mass="13729">MDKKFESSKKVEMKNSEKMTRRIPRRFEMIEERTDIDKRAADFIKNFRNQLRIERAESLKRFHEMLNREHVIDPRETRCKSIQWCSSIKACDRSRKESRRPFPVLQLSLNER</sequence>
<accession>A0A5N6N2R8</accession>
<gene>
    <name evidence="1" type="ORF">E3N88_24380</name>
</gene>
<protein>
    <submittedName>
        <fullName evidence="1">Uncharacterized protein</fullName>
    </submittedName>
</protein>
<organism evidence="1 2">
    <name type="scientific">Mikania micrantha</name>
    <name type="common">bitter vine</name>
    <dbReference type="NCBI Taxonomy" id="192012"/>
    <lineage>
        <taxon>Eukaryota</taxon>
        <taxon>Viridiplantae</taxon>
        <taxon>Streptophyta</taxon>
        <taxon>Embryophyta</taxon>
        <taxon>Tracheophyta</taxon>
        <taxon>Spermatophyta</taxon>
        <taxon>Magnoliopsida</taxon>
        <taxon>eudicotyledons</taxon>
        <taxon>Gunneridae</taxon>
        <taxon>Pentapetalae</taxon>
        <taxon>asterids</taxon>
        <taxon>campanulids</taxon>
        <taxon>Asterales</taxon>
        <taxon>Asteraceae</taxon>
        <taxon>Asteroideae</taxon>
        <taxon>Heliantheae alliance</taxon>
        <taxon>Eupatorieae</taxon>
        <taxon>Mikania</taxon>
    </lineage>
</organism>
<keyword evidence="2" id="KW-1185">Reference proteome</keyword>